<keyword evidence="3" id="KW-1185">Reference proteome</keyword>
<reference evidence="3" key="1">
    <citation type="journal article" date="2019" name="Int. J. Syst. Evol. Microbiol.">
        <title>The Global Catalogue of Microorganisms (GCM) 10K type strain sequencing project: providing services to taxonomists for standard genome sequencing and annotation.</title>
        <authorList>
            <consortium name="The Broad Institute Genomics Platform"/>
            <consortium name="The Broad Institute Genome Sequencing Center for Infectious Disease"/>
            <person name="Wu L."/>
            <person name="Ma J."/>
        </authorList>
    </citation>
    <scope>NUCLEOTIDE SEQUENCE [LARGE SCALE GENOMIC DNA]</scope>
    <source>
        <strain evidence="3">JCM 15395</strain>
    </source>
</reference>
<organism evidence="2 3">
    <name type="scientific">Virgibacillus siamensis</name>
    <dbReference type="NCBI Taxonomy" id="480071"/>
    <lineage>
        <taxon>Bacteria</taxon>
        <taxon>Bacillati</taxon>
        <taxon>Bacillota</taxon>
        <taxon>Bacilli</taxon>
        <taxon>Bacillales</taxon>
        <taxon>Bacillaceae</taxon>
        <taxon>Virgibacillus</taxon>
    </lineage>
</organism>
<dbReference type="Proteomes" id="UP001500866">
    <property type="component" value="Unassembled WGS sequence"/>
</dbReference>
<gene>
    <name evidence="2" type="ORF">GCM10009001_15920</name>
</gene>
<comment type="caution">
    <text evidence="2">The sequence shown here is derived from an EMBL/GenBank/DDBJ whole genome shotgun (WGS) entry which is preliminary data.</text>
</comment>
<feature type="compositionally biased region" description="Basic and acidic residues" evidence="1">
    <location>
        <begin position="29"/>
        <end position="43"/>
    </location>
</feature>
<feature type="region of interest" description="Disordered" evidence="1">
    <location>
        <begin position="12"/>
        <end position="43"/>
    </location>
</feature>
<name>A0ABP3QZX2_9BACI</name>
<protein>
    <submittedName>
        <fullName evidence="2">Uncharacterized protein</fullName>
    </submittedName>
</protein>
<dbReference type="EMBL" id="BAAADS010000011">
    <property type="protein sequence ID" value="GAA0600334.1"/>
    <property type="molecule type" value="Genomic_DNA"/>
</dbReference>
<dbReference type="RefSeq" id="WP_343811908.1">
    <property type="nucleotide sequence ID" value="NZ_BAAADS010000011.1"/>
</dbReference>
<evidence type="ECO:0000256" key="1">
    <source>
        <dbReference type="SAM" id="MobiDB-lite"/>
    </source>
</evidence>
<evidence type="ECO:0000313" key="2">
    <source>
        <dbReference type="EMBL" id="GAA0600334.1"/>
    </source>
</evidence>
<accession>A0ABP3QZX2</accession>
<sequence length="43" mass="5055">MNKKTTLFILGTDHLDNPNNGDMFMPQNEDMRNKKDKTKLDML</sequence>
<proteinExistence type="predicted"/>
<evidence type="ECO:0000313" key="3">
    <source>
        <dbReference type="Proteomes" id="UP001500866"/>
    </source>
</evidence>